<reference evidence="2 3" key="1">
    <citation type="journal article" date="2015" name="Genome Announc.">
        <title>Expanding the biotechnology potential of lactobacilli through comparative genomics of 213 strains and associated genera.</title>
        <authorList>
            <person name="Sun Z."/>
            <person name="Harris H.M."/>
            <person name="McCann A."/>
            <person name="Guo C."/>
            <person name="Argimon S."/>
            <person name="Zhang W."/>
            <person name="Yang X."/>
            <person name="Jeffery I.B."/>
            <person name="Cooney J.C."/>
            <person name="Kagawa T.F."/>
            <person name="Liu W."/>
            <person name="Song Y."/>
            <person name="Salvetti E."/>
            <person name="Wrobel A."/>
            <person name="Rasinkangas P."/>
            <person name="Parkhill J."/>
            <person name="Rea M.C."/>
            <person name="O'Sullivan O."/>
            <person name="Ritari J."/>
            <person name="Douillard F.P."/>
            <person name="Paul Ross R."/>
            <person name="Yang R."/>
            <person name="Briner A.E."/>
            <person name="Felis G.E."/>
            <person name="de Vos W.M."/>
            <person name="Barrangou R."/>
            <person name="Klaenhammer T.R."/>
            <person name="Caufield P.W."/>
            <person name="Cui Y."/>
            <person name="Zhang H."/>
            <person name="O'Toole P.W."/>
        </authorList>
    </citation>
    <scope>NUCLEOTIDE SEQUENCE [LARGE SCALE GENOMIC DNA]</scope>
    <source>
        <strain evidence="2 3">DSM 18527</strain>
    </source>
</reference>
<dbReference type="SUPFAM" id="SSF56300">
    <property type="entry name" value="Metallo-dependent phosphatases"/>
    <property type="match status" value="1"/>
</dbReference>
<dbReference type="PANTHER" id="PTHR42850:SF4">
    <property type="entry name" value="ZINC-DEPENDENT ENDOPOLYPHOSPHATASE"/>
    <property type="match status" value="1"/>
</dbReference>
<dbReference type="OrthoDB" id="384253at2"/>
<name>X0PIF8_9LACO</name>
<dbReference type="PANTHER" id="PTHR42850">
    <property type="entry name" value="METALLOPHOSPHOESTERASE"/>
    <property type="match status" value="1"/>
</dbReference>
<sequence length="271" mass="30744">MAGTDLIISDIHGHFDLLTKIETIPKFTDYRVVFLGDMIDRGPASLQVLRYVQKMVQAQSAIAIRGDHEDMFLGYLSQDTAAQQLYIQNDGATTLHDMLGDDYIAYNVPHNQQLIKSRYADLISFIASLPYYYQDDHRLYVHGGIYPEGLQATPDLAKLWLREDYWFQEHDWSFKHAAALLSRNHVPDFGHNPVAQTLVTGHTITTMIYGQLPKDQGKITRYGDHQAAVVAVQYKGEYPRVFIDGGSYVYQNLNVLQLGTAGEIQAVYQLN</sequence>
<dbReference type="PATRIC" id="fig|1423734.3.peg.2812"/>
<proteinExistence type="predicted"/>
<dbReference type="Proteomes" id="UP000051236">
    <property type="component" value="Unassembled WGS sequence"/>
</dbReference>
<comment type="caution">
    <text evidence="2">The sequence shown here is derived from an EMBL/GenBank/DDBJ whole genome shotgun (WGS) entry which is preliminary data.</text>
</comment>
<accession>X0PIF8</accession>
<dbReference type="Pfam" id="PF00149">
    <property type="entry name" value="Metallophos"/>
    <property type="match status" value="1"/>
</dbReference>
<gene>
    <name evidence="2" type="ORF">FC83_GL002767</name>
</gene>
<dbReference type="STRING" id="1423734.FC83_GL002767"/>
<dbReference type="eggNOG" id="COG0639">
    <property type="taxonomic scope" value="Bacteria"/>
</dbReference>
<evidence type="ECO:0000313" key="3">
    <source>
        <dbReference type="Proteomes" id="UP000051236"/>
    </source>
</evidence>
<dbReference type="GO" id="GO:0016791">
    <property type="term" value="F:phosphatase activity"/>
    <property type="evidence" value="ECO:0007669"/>
    <property type="project" value="TreeGrafter"/>
</dbReference>
<dbReference type="Gene3D" id="3.60.21.10">
    <property type="match status" value="1"/>
</dbReference>
<dbReference type="AlphaFoldDB" id="X0PIF8"/>
<dbReference type="GO" id="GO:0008803">
    <property type="term" value="F:bis(5'-nucleosyl)-tetraphosphatase (symmetrical) activity"/>
    <property type="evidence" value="ECO:0007669"/>
    <property type="project" value="TreeGrafter"/>
</dbReference>
<organism evidence="2 3">
    <name type="scientific">Agrilactobacillus composti DSM 18527 = JCM 14202</name>
    <dbReference type="NCBI Taxonomy" id="1423734"/>
    <lineage>
        <taxon>Bacteria</taxon>
        <taxon>Bacillati</taxon>
        <taxon>Bacillota</taxon>
        <taxon>Bacilli</taxon>
        <taxon>Lactobacillales</taxon>
        <taxon>Lactobacillaceae</taxon>
        <taxon>Agrilactobacillus</taxon>
    </lineage>
</organism>
<evidence type="ECO:0000313" key="2">
    <source>
        <dbReference type="EMBL" id="KRM33517.1"/>
    </source>
</evidence>
<dbReference type="InterPro" id="IPR029052">
    <property type="entry name" value="Metallo-depent_PP-like"/>
</dbReference>
<feature type="domain" description="Calcineurin-like phosphoesterase" evidence="1">
    <location>
        <begin position="6"/>
        <end position="203"/>
    </location>
</feature>
<dbReference type="GO" id="GO:0005737">
    <property type="term" value="C:cytoplasm"/>
    <property type="evidence" value="ECO:0007669"/>
    <property type="project" value="TreeGrafter"/>
</dbReference>
<dbReference type="EMBL" id="AZGA01000049">
    <property type="protein sequence ID" value="KRM33517.1"/>
    <property type="molecule type" value="Genomic_DNA"/>
</dbReference>
<protein>
    <recommendedName>
        <fullName evidence="1">Calcineurin-like phosphoesterase domain-containing protein</fullName>
    </recommendedName>
</protein>
<dbReference type="InterPro" id="IPR050126">
    <property type="entry name" value="Ap4A_hydrolase"/>
</dbReference>
<evidence type="ECO:0000259" key="1">
    <source>
        <dbReference type="Pfam" id="PF00149"/>
    </source>
</evidence>
<keyword evidence="3" id="KW-1185">Reference proteome</keyword>
<dbReference type="InterPro" id="IPR004843">
    <property type="entry name" value="Calcineurin-like_PHP"/>
</dbReference>
<dbReference type="GO" id="GO:0110154">
    <property type="term" value="P:RNA decapping"/>
    <property type="evidence" value="ECO:0007669"/>
    <property type="project" value="TreeGrafter"/>
</dbReference>
<dbReference type="RefSeq" id="WP_052005107.1">
    <property type="nucleotide sequence ID" value="NZ_AZGA01000049.1"/>
</dbReference>